<dbReference type="SUPFAM" id="SSF55920">
    <property type="entry name" value="Creatinase/aminopeptidase"/>
    <property type="match status" value="4"/>
</dbReference>
<evidence type="ECO:0000256" key="4">
    <source>
        <dbReference type="ARBA" id="ARBA00022723"/>
    </source>
</evidence>
<dbReference type="GO" id="GO:0070006">
    <property type="term" value="F:metalloaminopeptidase activity"/>
    <property type="evidence" value="ECO:0007669"/>
    <property type="project" value="InterPro"/>
</dbReference>
<organism evidence="10 11">
    <name type="scientific">Operophtera brumata</name>
    <name type="common">Winter moth</name>
    <name type="synonym">Phalaena brumata</name>
    <dbReference type="NCBI Taxonomy" id="104452"/>
    <lineage>
        <taxon>Eukaryota</taxon>
        <taxon>Metazoa</taxon>
        <taxon>Ecdysozoa</taxon>
        <taxon>Arthropoda</taxon>
        <taxon>Hexapoda</taxon>
        <taxon>Insecta</taxon>
        <taxon>Pterygota</taxon>
        <taxon>Neoptera</taxon>
        <taxon>Endopterygota</taxon>
        <taxon>Lepidoptera</taxon>
        <taxon>Glossata</taxon>
        <taxon>Ditrysia</taxon>
        <taxon>Geometroidea</taxon>
        <taxon>Geometridae</taxon>
        <taxon>Larentiinae</taxon>
        <taxon>Operophtera</taxon>
    </lineage>
</organism>
<sequence length="388" mass="42929">MAAIGIGMCETPGCKSIAQLQCPTCIKLGVQGSYFCTQECFKKSWKTHKIIHSLAKGESTDGTNAEYNPWPSYNFSGKLRPYPPGPKRTVPSHIGRPDYADHPTGFPASEHAVKGSGQIKVLDDEEIEGMRVACRLGREVLNEAANPLNYHNFPNSCCTSVNEVICHGIPDTRPLEDGDICNVDVTVYHRDFHGDLNETFFVGNPGEKYREIGNVIQKHAQAHGLSVVRSYCGHGIHRLFHTAPNVPHYASESVIYIKYREIGNVVQKHAQAHGLSVVRSYCGHGIHRLFHTAPNVPHYASDTARSGMVQKHAQAHGLSVVRSYCGHGIHRLFHTAPNVPHYASESVIYIKYREIGNVVQKHAQAHGLSVVRSYCGHGIHRLFHTAPN</sequence>
<keyword evidence="2" id="KW-0963">Cytoplasm</keyword>
<keyword evidence="4" id="KW-0479">Metal-binding</keyword>
<dbReference type="InterPro" id="IPR002467">
    <property type="entry name" value="Pept_M24A_MAP1"/>
</dbReference>
<keyword evidence="6" id="KW-0378">Hydrolase</keyword>
<gene>
    <name evidence="10" type="ORF">OBRU01_11295</name>
</gene>
<accession>A0A0L7LD86</accession>
<evidence type="ECO:0000313" key="10">
    <source>
        <dbReference type="EMBL" id="KOB73442.1"/>
    </source>
</evidence>
<evidence type="ECO:0000256" key="3">
    <source>
        <dbReference type="ARBA" id="ARBA00022670"/>
    </source>
</evidence>
<reference evidence="10 11" key="1">
    <citation type="journal article" date="2015" name="Genome Biol. Evol.">
        <title>The genome of winter moth (Operophtera brumata) provides a genomic perspective on sexual dimorphism and phenology.</title>
        <authorList>
            <person name="Derks M.F."/>
            <person name="Smit S."/>
            <person name="Salis L."/>
            <person name="Schijlen E."/>
            <person name="Bossers A."/>
            <person name="Mateman C."/>
            <person name="Pijl A.S."/>
            <person name="de Ridder D."/>
            <person name="Groenen M.A."/>
            <person name="Visser M.E."/>
            <person name="Megens H.J."/>
        </authorList>
    </citation>
    <scope>NUCLEOTIDE SEQUENCE [LARGE SCALE GENOMIC DNA]</scope>
    <source>
        <strain evidence="10">WM2013NL</strain>
        <tissue evidence="10">Head and thorax</tissue>
    </source>
</reference>
<evidence type="ECO:0000259" key="9">
    <source>
        <dbReference type="PROSITE" id="PS52013"/>
    </source>
</evidence>
<comment type="similarity">
    <text evidence="8">Belongs to the peptidase M24A family. Methionine aminopeptidase type 1 subfamily.</text>
</comment>
<evidence type="ECO:0000256" key="1">
    <source>
        <dbReference type="ARBA" id="ARBA00022438"/>
    </source>
</evidence>
<keyword evidence="5 8" id="KW-0863">Zinc-finger</keyword>
<evidence type="ECO:0000256" key="2">
    <source>
        <dbReference type="ARBA" id="ARBA00022490"/>
    </source>
</evidence>
<dbReference type="PROSITE" id="PS52013">
    <property type="entry name" value="ZF_C6H2"/>
    <property type="match status" value="1"/>
</dbReference>
<evidence type="ECO:0000256" key="6">
    <source>
        <dbReference type="ARBA" id="ARBA00022801"/>
    </source>
</evidence>
<dbReference type="InterPro" id="IPR001714">
    <property type="entry name" value="Pept_M24_MAP"/>
</dbReference>
<evidence type="ECO:0000256" key="5">
    <source>
        <dbReference type="ARBA" id="ARBA00022771"/>
    </source>
</evidence>
<dbReference type="InterPro" id="IPR031615">
    <property type="entry name" value="Zfn-C6H2"/>
</dbReference>
<evidence type="ECO:0000256" key="7">
    <source>
        <dbReference type="ARBA" id="ARBA00022833"/>
    </source>
</evidence>
<dbReference type="PANTHER" id="PTHR43330:SF7">
    <property type="entry name" value="METHIONINE AMINOPEPTIDASE 1"/>
    <property type="match status" value="1"/>
</dbReference>
<keyword evidence="11" id="KW-1185">Reference proteome</keyword>
<dbReference type="InterPro" id="IPR036005">
    <property type="entry name" value="Creatinase/aminopeptidase-like"/>
</dbReference>
<evidence type="ECO:0000256" key="8">
    <source>
        <dbReference type="PROSITE-ProRule" id="PRU01357"/>
    </source>
</evidence>
<feature type="domain" description="C6H2-type" evidence="9">
    <location>
        <begin position="6"/>
        <end position="59"/>
    </location>
</feature>
<dbReference type="Proteomes" id="UP000037510">
    <property type="component" value="Unassembled WGS sequence"/>
</dbReference>
<keyword evidence="7" id="KW-0862">Zinc</keyword>
<dbReference type="InterPro" id="IPR000994">
    <property type="entry name" value="Pept_M24"/>
</dbReference>
<proteinExistence type="inferred from homology"/>
<dbReference type="Gene3D" id="3.90.230.10">
    <property type="entry name" value="Creatinase/methionine aminopeptidase superfamily"/>
    <property type="match status" value="4"/>
</dbReference>
<dbReference type="Pfam" id="PF00557">
    <property type="entry name" value="Peptidase_M24"/>
    <property type="match status" value="2"/>
</dbReference>
<dbReference type="Pfam" id="PF15801">
    <property type="entry name" value="zf-C6H2"/>
    <property type="match status" value="1"/>
</dbReference>
<dbReference type="AlphaFoldDB" id="A0A0L7LD86"/>
<dbReference type="GO" id="GO:0008270">
    <property type="term" value="F:zinc ion binding"/>
    <property type="evidence" value="ECO:0007669"/>
    <property type="project" value="UniProtKB-KW"/>
</dbReference>
<keyword evidence="1 10" id="KW-0031">Aminopeptidase</keyword>
<keyword evidence="3" id="KW-0645">Protease</keyword>
<dbReference type="GO" id="GO:0006508">
    <property type="term" value="P:proteolysis"/>
    <property type="evidence" value="ECO:0007669"/>
    <property type="project" value="UniProtKB-KW"/>
</dbReference>
<dbReference type="PROSITE" id="PS00680">
    <property type="entry name" value="MAP_1"/>
    <property type="match status" value="3"/>
</dbReference>
<name>A0A0L7LD86_OPEBR</name>
<dbReference type="STRING" id="104452.A0A0L7LD86"/>
<dbReference type="PANTHER" id="PTHR43330">
    <property type="entry name" value="METHIONINE AMINOPEPTIDASE"/>
    <property type="match status" value="1"/>
</dbReference>
<dbReference type="GO" id="GO:0005829">
    <property type="term" value="C:cytosol"/>
    <property type="evidence" value="ECO:0007669"/>
    <property type="project" value="TreeGrafter"/>
</dbReference>
<protein>
    <submittedName>
        <fullName evidence="10">Methionine aminopeptidase 1</fullName>
    </submittedName>
</protein>
<dbReference type="EMBL" id="JTDY01001589">
    <property type="protein sequence ID" value="KOB73442.1"/>
    <property type="molecule type" value="Genomic_DNA"/>
</dbReference>
<dbReference type="PRINTS" id="PR00599">
    <property type="entry name" value="MAPEPTIDASE"/>
</dbReference>
<comment type="caution">
    <text evidence="10">The sequence shown here is derived from an EMBL/GenBank/DDBJ whole genome shotgun (WGS) entry which is preliminary data.</text>
</comment>
<evidence type="ECO:0000313" key="11">
    <source>
        <dbReference type="Proteomes" id="UP000037510"/>
    </source>
</evidence>
<feature type="non-terminal residue" evidence="10">
    <location>
        <position position="388"/>
    </location>
</feature>